<dbReference type="OrthoDB" id="9784571at2"/>
<dbReference type="PROSITE" id="PS51379">
    <property type="entry name" value="4FE4S_FER_2"/>
    <property type="match status" value="1"/>
</dbReference>
<name>C0GHI7_DETAL</name>
<dbReference type="PANTHER" id="PTHR42827:SF1">
    <property type="entry name" value="IRON-SULFUR CLUSTER-BINDING PROTEIN"/>
    <property type="match status" value="1"/>
</dbReference>
<reference evidence="2 3" key="1">
    <citation type="submission" date="2009-02" db="EMBL/GenBank/DDBJ databases">
        <title>Sequencing of the draft genome and assembly of Dethiobacter alkaliphilus AHT 1.</title>
        <authorList>
            <consortium name="US DOE Joint Genome Institute (JGI-PGF)"/>
            <person name="Lucas S."/>
            <person name="Copeland A."/>
            <person name="Lapidus A."/>
            <person name="Glavina del Rio T."/>
            <person name="Dalin E."/>
            <person name="Tice H."/>
            <person name="Bruce D."/>
            <person name="Goodwin L."/>
            <person name="Pitluck S."/>
            <person name="Larimer F."/>
            <person name="Land M.L."/>
            <person name="Hauser L."/>
            <person name="Muyzer G."/>
        </authorList>
    </citation>
    <scope>NUCLEOTIDE SEQUENCE [LARGE SCALE GENOMIC DNA]</scope>
    <source>
        <strain evidence="2 3">AHT 1</strain>
    </source>
</reference>
<dbReference type="AlphaFoldDB" id="C0GHI7"/>
<evidence type="ECO:0000313" key="3">
    <source>
        <dbReference type="Proteomes" id="UP000006443"/>
    </source>
</evidence>
<dbReference type="RefSeq" id="WP_008516971.1">
    <property type="nucleotide sequence ID" value="NZ_ACJM01000009.1"/>
</dbReference>
<accession>C0GHI7</accession>
<feature type="domain" description="4Fe-4S ferredoxin-type" evidence="1">
    <location>
        <begin position="191"/>
        <end position="222"/>
    </location>
</feature>
<sequence length="265" mass="29982">MDKDMLQKKITEMVQNAPENSYQDKYRIYDEPLVGFAAANDPIFTDYKKPEIIGDIFRTPLEWYGDAVTVISFFLPFSEPVRRSNVEKGPASDEWMHGRFVGEEFANHVRRFIIKELENAGGEALAPHIEPEFNADFTIFASNWSERHIAYAAGLGTFSLNRGLITEKGMAGRFGSVVTNLHFEPTPRKYPDPFHNCPHTREGKCGACIKRCPVGAITKDGKDKAPCHHYLFITNPRKEFADQHGYPYSACGKCQTKVPCETQIP</sequence>
<protein>
    <submittedName>
        <fullName evidence="2">4Fe-4S ferredoxin, iron-sulfur binding protein</fullName>
    </submittedName>
</protein>
<dbReference type="PANTHER" id="PTHR42827">
    <property type="entry name" value="IRON-SULFUR CLUSTER-BINDING PROTEIN-RELATED"/>
    <property type="match status" value="1"/>
</dbReference>
<evidence type="ECO:0000259" key="1">
    <source>
        <dbReference type="PROSITE" id="PS51379"/>
    </source>
</evidence>
<dbReference type="SUPFAM" id="SSF54862">
    <property type="entry name" value="4Fe-4S ferredoxins"/>
    <property type="match status" value="1"/>
</dbReference>
<organism evidence="2 3">
    <name type="scientific">Dethiobacter alkaliphilus AHT 1</name>
    <dbReference type="NCBI Taxonomy" id="555088"/>
    <lineage>
        <taxon>Bacteria</taxon>
        <taxon>Bacillati</taxon>
        <taxon>Bacillota</taxon>
        <taxon>Dethiobacteria</taxon>
        <taxon>Dethiobacterales</taxon>
        <taxon>Dethiobacteraceae</taxon>
        <taxon>Dethiobacter</taxon>
    </lineage>
</organism>
<dbReference type="Proteomes" id="UP000006443">
    <property type="component" value="Unassembled WGS sequence"/>
</dbReference>
<dbReference type="InterPro" id="IPR017896">
    <property type="entry name" value="4Fe4S_Fe-S-bd"/>
</dbReference>
<gene>
    <name evidence="2" type="ORF">DealDRAFT_1946</name>
</gene>
<dbReference type="EMBL" id="ACJM01000009">
    <property type="protein sequence ID" value="EEG77193.1"/>
    <property type="molecule type" value="Genomic_DNA"/>
</dbReference>
<dbReference type="eggNOG" id="COG1600">
    <property type="taxonomic scope" value="Bacteria"/>
</dbReference>
<evidence type="ECO:0000313" key="2">
    <source>
        <dbReference type="EMBL" id="EEG77193.1"/>
    </source>
</evidence>
<proteinExistence type="predicted"/>
<comment type="caution">
    <text evidence="2">The sequence shown here is derived from an EMBL/GenBank/DDBJ whole genome shotgun (WGS) entry which is preliminary data.</text>
</comment>
<keyword evidence="3" id="KW-1185">Reference proteome</keyword>
<dbReference type="STRING" id="555088.DealDRAFT_1946"/>